<evidence type="ECO:0000313" key="1">
    <source>
        <dbReference type="EMBL" id="GGE76044.1"/>
    </source>
</evidence>
<dbReference type="Proteomes" id="UP000605259">
    <property type="component" value="Unassembled WGS sequence"/>
</dbReference>
<name>A0A917ERI6_9BACI</name>
<evidence type="ECO:0000313" key="2">
    <source>
        <dbReference type="Proteomes" id="UP000605259"/>
    </source>
</evidence>
<sequence>MIHHIRFTPDCSWGEDLEFFFKVMSITNVCYVDEYLTYYRILASGNLSSKYNNTR</sequence>
<proteinExistence type="predicted"/>
<dbReference type="RefSeq" id="WP_229722243.1">
    <property type="nucleotide sequence ID" value="NZ_BMFK01000002.1"/>
</dbReference>
<dbReference type="AlphaFoldDB" id="A0A917ERI6"/>
<protein>
    <submittedName>
        <fullName evidence="1">Uncharacterized protein</fullName>
    </submittedName>
</protein>
<reference evidence="1" key="2">
    <citation type="submission" date="2020-09" db="EMBL/GenBank/DDBJ databases">
        <authorList>
            <person name="Sun Q."/>
            <person name="Zhou Y."/>
        </authorList>
    </citation>
    <scope>NUCLEOTIDE SEQUENCE</scope>
    <source>
        <strain evidence="1">CGMCC 1.12698</strain>
    </source>
</reference>
<dbReference type="SUPFAM" id="SSF53448">
    <property type="entry name" value="Nucleotide-diphospho-sugar transferases"/>
    <property type="match status" value="1"/>
</dbReference>
<gene>
    <name evidence="1" type="ORF">GCM10007140_27250</name>
</gene>
<comment type="caution">
    <text evidence="1">The sequence shown here is derived from an EMBL/GenBank/DDBJ whole genome shotgun (WGS) entry which is preliminary data.</text>
</comment>
<keyword evidence="2" id="KW-1185">Reference proteome</keyword>
<dbReference type="InterPro" id="IPR029044">
    <property type="entry name" value="Nucleotide-diphossugar_trans"/>
</dbReference>
<organism evidence="1 2">
    <name type="scientific">Priestia taiwanensis</name>
    <dbReference type="NCBI Taxonomy" id="1347902"/>
    <lineage>
        <taxon>Bacteria</taxon>
        <taxon>Bacillati</taxon>
        <taxon>Bacillota</taxon>
        <taxon>Bacilli</taxon>
        <taxon>Bacillales</taxon>
        <taxon>Bacillaceae</taxon>
        <taxon>Priestia</taxon>
    </lineage>
</organism>
<reference evidence="1" key="1">
    <citation type="journal article" date="2014" name="Int. J. Syst. Evol. Microbiol.">
        <title>Complete genome sequence of Corynebacterium casei LMG S-19264T (=DSM 44701T), isolated from a smear-ripened cheese.</title>
        <authorList>
            <consortium name="US DOE Joint Genome Institute (JGI-PGF)"/>
            <person name="Walter F."/>
            <person name="Albersmeier A."/>
            <person name="Kalinowski J."/>
            <person name="Ruckert C."/>
        </authorList>
    </citation>
    <scope>NUCLEOTIDE SEQUENCE</scope>
    <source>
        <strain evidence="1">CGMCC 1.12698</strain>
    </source>
</reference>
<dbReference type="EMBL" id="BMFK01000002">
    <property type="protein sequence ID" value="GGE76044.1"/>
    <property type="molecule type" value="Genomic_DNA"/>
</dbReference>
<accession>A0A917ERI6</accession>